<dbReference type="PROSITE" id="PS50928">
    <property type="entry name" value="ABC_TM1"/>
    <property type="match status" value="1"/>
</dbReference>
<dbReference type="SUPFAM" id="SSF161098">
    <property type="entry name" value="MetI-like"/>
    <property type="match status" value="1"/>
</dbReference>
<dbReference type="Proteomes" id="UP000310636">
    <property type="component" value="Unassembled WGS sequence"/>
</dbReference>
<dbReference type="Pfam" id="PF00528">
    <property type="entry name" value="BPD_transp_1"/>
    <property type="match status" value="1"/>
</dbReference>
<evidence type="ECO:0000259" key="7">
    <source>
        <dbReference type="PROSITE" id="PS50928"/>
    </source>
</evidence>
<dbReference type="CDD" id="cd06261">
    <property type="entry name" value="TM_PBP2"/>
    <property type="match status" value="1"/>
</dbReference>
<dbReference type="OrthoDB" id="2537881at2"/>
<comment type="subcellular location">
    <subcellularLocation>
        <location evidence="6">Cell membrane</location>
        <topology evidence="6">Multi-pass membrane protein</topology>
    </subcellularLocation>
    <subcellularLocation>
        <location evidence="1">Membrane</location>
        <topology evidence="1">Multi-pass membrane protein</topology>
    </subcellularLocation>
</comment>
<dbReference type="PANTHER" id="PTHR43496:SF1">
    <property type="entry name" value="POLYGALACTURONAN_RHAMNOGALACTURONAN TRANSPORT SYSTEM PERMEASE PROTEIN YTEP"/>
    <property type="match status" value="1"/>
</dbReference>
<sequence>MQRQSAIRLRWRAYATHKQLVFMFLPGFLVFVLFSYVPLYGILIAFKHYQLLDGVWRSPWAGLEHFRRLFAGHAFNQALRNTTIIAVLKTLLTFPAPVILALLLNEIRFVRFRRMVQTVTYLPHFFSWVILAGILFSFLGSDGGFNKLLGLFGVEARVWLIEPAYFYAIVVITHIWQTIGWGSIVYFAALASVDPTLYEAAIADGASRWRRVWHISLPSIMPTVIIMFLLSIGHFLSVGFDQIYNLMTPPTSSVGEILDTYVLRRLLTMDYELGMASSLFNSGIGLVLVVIANRLVKLFDKEQGLW</sequence>
<dbReference type="EMBL" id="SSOB01000076">
    <property type="protein sequence ID" value="THF72639.1"/>
    <property type="molecule type" value="Genomic_DNA"/>
</dbReference>
<keyword evidence="4 6" id="KW-1133">Transmembrane helix</keyword>
<evidence type="ECO:0000256" key="2">
    <source>
        <dbReference type="ARBA" id="ARBA00022448"/>
    </source>
</evidence>
<feature type="transmembrane region" description="Helical" evidence="6">
    <location>
        <begin position="212"/>
        <end position="236"/>
    </location>
</feature>
<keyword evidence="2 6" id="KW-0813">Transport</keyword>
<accession>A0A4S4BEL0</accession>
<dbReference type="GO" id="GO:0005886">
    <property type="term" value="C:plasma membrane"/>
    <property type="evidence" value="ECO:0007669"/>
    <property type="project" value="UniProtKB-SubCell"/>
</dbReference>
<evidence type="ECO:0000256" key="3">
    <source>
        <dbReference type="ARBA" id="ARBA00022692"/>
    </source>
</evidence>
<keyword evidence="3 6" id="KW-0812">Transmembrane</keyword>
<dbReference type="GO" id="GO:0055085">
    <property type="term" value="P:transmembrane transport"/>
    <property type="evidence" value="ECO:0007669"/>
    <property type="project" value="InterPro"/>
</dbReference>
<feature type="domain" description="ABC transmembrane type-1" evidence="7">
    <location>
        <begin position="79"/>
        <end position="292"/>
    </location>
</feature>
<dbReference type="AlphaFoldDB" id="A0A4S4BEL0"/>
<evidence type="ECO:0000256" key="4">
    <source>
        <dbReference type="ARBA" id="ARBA00022989"/>
    </source>
</evidence>
<proteinExistence type="inferred from homology"/>
<evidence type="ECO:0000313" key="9">
    <source>
        <dbReference type="Proteomes" id="UP000310636"/>
    </source>
</evidence>
<reference evidence="8 9" key="1">
    <citation type="submission" date="2019-04" db="EMBL/GenBank/DDBJ databases">
        <title>Cohnella sp. nov. isolated from preserved vegetables.</title>
        <authorList>
            <person name="Lin S.-Y."/>
            <person name="Hung M.-H."/>
            <person name="Young C.-C."/>
        </authorList>
    </citation>
    <scope>NUCLEOTIDE SEQUENCE [LARGE SCALE GENOMIC DNA]</scope>
    <source>
        <strain evidence="8 9">CC-MHH1044</strain>
    </source>
</reference>
<evidence type="ECO:0000313" key="8">
    <source>
        <dbReference type="EMBL" id="THF72639.1"/>
    </source>
</evidence>
<keyword evidence="5 6" id="KW-0472">Membrane</keyword>
<comment type="similarity">
    <text evidence="6">Belongs to the binding-protein-dependent transport system permease family.</text>
</comment>
<evidence type="ECO:0000256" key="5">
    <source>
        <dbReference type="ARBA" id="ARBA00023136"/>
    </source>
</evidence>
<dbReference type="PANTHER" id="PTHR43496">
    <property type="entry name" value="PROTEIN LPLB"/>
    <property type="match status" value="1"/>
</dbReference>
<gene>
    <name evidence="8" type="ORF">E6C55_32510</name>
</gene>
<dbReference type="Gene3D" id="1.10.3720.10">
    <property type="entry name" value="MetI-like"/>
    <property type="match status" value="1"/>
</dbReference>
<dbReference type="InterPro" id="IPR000515">
    <property type="entry name" value="MetI-like"/>
</dbReference>
<protein>
    <submittedName>
        <fullName evidence="8">Sugar ABC transporter permease</fullName>
    </submittedName>
</protein>
<keyword evidence="9" id="KW-1185">Reference proteome</keyword>
<feature type="transmembrane region" description="Helical" evidence="6">
    <location>
        <begin position="125"/>
        <end position="145"/>
    </location>
</feature>
<evidence type="ECO:0000256" key="1">
    <source>
        <dbReference type="ARBA" id="ARBA00004141"/>
    </source>
</evidence>
<feature type="transmembrane region" description="Helical" evidence="6">
    <location>
        <begin position="20"/>
        <end position="46"/>
    </location>
</feature>
<comment type="caution">
    <text evidence="8">The sequence shown here is derived from an EMBL/GenBank/DDBJ whole genome shotgun (WGS) entry which is preliminary data.</text>
</comment>
<organism evidence="8 9">
    <name type="scientific">Cohnella fermenti</name>
    <dbReference type="NCBI Taxonomy" id="2565925"/>
    <lineage>
        <taxon>Bacteria</taxon>
        <taxon>Bacillati</taxon>
        <taxon>Bacillota</taxon>
        <taxon>Bacilli</taxon>
        <taxon>Bacillales</taxon>
        <taxon>Paenibacillaceae</taxon>
        <taxon>Cohnella</taxon>
    </lineage>
</organism>
<feature type="transmembrane region" description="Helical" evidence="6">
    <location>
        <begin position="273"/>
        <end position="296"/>
    </location>
</feature>
<evidence type="ECO:0000256" key="6">
    <source>
        <dbReference type="RuleBase" id="RU363032"/>
    </source>
</evidence>
<name>A0A4S4BEL0_9BACL</name>
<dbReference type="InterPro" id="IPR035906">
    <property type="entry name" value="MetI-like_sf"/>
</dbReference>
<feature type="transmembrane region" description="Helical" evidence="6">
    <location>
        <begin position="84"/>
        <end position="104"/>
    </location>
</feature>
<feature type="transmembrane region" description="Helical" evidence="6">
    <location>
        <begin position="165"/>
        <end position="191"/>
    </location>
</feature>